<dbReference type="EnsemblPlants" id="OPUNC09G11920.1">
    <property type="protein sequence ID" value="OPUNC09G11920.1"/>
    <property type="gene ID" value="OPUNC09G11920"/>
</dbReference>
<evidence type="ECO:0000313" key="1">
    <source>
        <dbReference type="EnsemblPlants" id="OPUNC09G11920.1"/>
    </source>
</evidence>
<dbReference type="AlphaFoldDB" id="A0A0E0M2A4"/>
<accession>A0A0E0M2A4</accession>
<sequence>MKTNISSQCYDPDNNRTLYDIWRYNFRNSPYWLSNEDNKIIVVGCNSLAYTRSSSRISLYCTPID</sequence>
<reference evidence="1" key="1">
    <citation type="submission" date="2015-04" db="UniProtKB">
        <authorList>
            <consortium name="EnsemblPlants"/>
        </authorList>
    </citation>
    <scope>IDENTIFICATION</scope>
</reference>
<evidence type="ECO:0000313" key="2">
    <source>
        <dbReference type="Proteomes" id="UP000026962"/>
    </source>
</evidence>
<dbReference type="Proteomes" id="UP000026962">
    <property type="component" value="Chromosome 9"/>
</dbReference>
<dbReference type="Gramene" id="OPUNC09G11920.1">
    <property type="protein sequence ID" value="OPUNC09G11920.1"/>
    <property type="gene ID" value="OPUNC09G11920"/>
</dbReference>
<protein>
    <submittedName>
        <fullName evidence="1">Uncharacterized protein</fullName>
    </submittedName>
</protein>
<dbReference type="HOGENOM" id="CLU_2853720_0_0_1"/>
<proteinExistence type="predicted"/>
<name>A0A0E0M2A4_ORYPU</name>
<keyword evidence="2" id="KW-1185">Reference proteome</keyword>
<reference evidence="1" key="2">
    <citation type="submission" date="2018-05" db="EMBL/GenBank/DDBJ databases">
        <title>OpunRS2 (Oryza punctata Reference Sequence Version 2).</title>
        <authorList>
            <person name="Zhang J."/>
            <person name="Kudrna D."/>
            <person name="Lee S."/>
            <person name="Talag J."/>
            <person name="Welchert J."/>
            <person name="Wing R.A."/>
        </authorList>
    </citation>
    <scope>NUCLEOTIDE SEQUENCE [LARGE SCALE GENOMIC DNA]</scope>
</reference>
<organism evidence="1">
    <name type="scientific">Oryza punctata</name>
    <name type="common">Red rice</name>
    <dbReference type="NCBI Taxonomy" id="4537"/>
    <lineage>
        <taxon>Eukaryota</taxon>
        <taxon>Viridiplantae</taxon>
        <taxon>Streptophyta</taxon>
        <taxon>Embryophyta</taxon>
        <taxon>Tracheophyta</taxon>
        <taxon>Spermatophyta</taxon>
        <taxon>Magnoliopsida</taxon>
        <taxon>Liliopsida</taxon>
        <taxon>Poales</taxon>
        <taxon>Poaceae</taxon>
        <taxon>BOP clade</taxon>
        <taxon>Oryzoideae</taxon>
        <taxon>Oryzeae</taxon>
        <taxon>Oryzinae</taxon>
        <taxon>Oryza</taxon>
    </lineage>
</organism>